<proteinExistence type="predicted"/>
<evidence type="ECO:0000256" key="3">
    <source>
        <dbReference type="PROSITE-ProRule" id="PRU00335"/>
    </source>
</evidence>
<dbReference type="STRING" id="1035707.SAMN05216552_10369"/>
<feature type="DNA-binding region" description="H-T-H motif" evidence="3">
    <location>
        <begin position="55"/>
        <end position="74"/>
    </location>
</feature>
<sequence length="215" mass="24143">MQSDLTVPAVEPKPVAKAATPRKRGKQAADTIIPRERILHAAASLFHERGYQGTTVRHIADAVGILSGSLFYHFRSKEDMLLEIMREAALGLCLRAEDVARGTDDPAGRLRQIIDIELEWMVSDIKKDYLAVLVFEWREVPAPLKAEFTRLRARYNGIWIDALESHAQLVPLRVPVDAAARILHGALMGAMTWFRSSGRYSAPEFRDMLLKLVEA</sequence>
<evidence type="ECO:0000313" key="6">
    <source>
        <dbReference type="EMBL" id="SFV12386.1"/>
    </source>
</evidence>
<dbReference type="Proteomes" id="UP000199391">
    <property type="component" value="Unassembled WGS sequence"/>
</dbReference>
<dbReference type="RefSeq" id="WP_093559130.1">
    <property type="nucleotide sequence ID" value="NZ_FPBO01000036.1"/>
</dbReference>
<dbReference type="GO" id="GO:0000976">
    <property type="term" value="F:transcription cis-regulatory region binding"/>
    <property type="evidence" value="ECO:0007669"/>
    <property type="project" value="TreeGrafter"/>
</dbReference>
<protein>
    <submittedName>
        <fullName evidence="6">Transcriptional regulator, TetR family</fullName>
    </submittedName>
</protein>
<dbReference type="OrthoDB" id="9798857at2"/>
<evidence type="ECO:0000313" key="7">
    <source>
        <dbReference type="Proteomes" id="UP000199391"/>
    </source>
</evidence>
<evidence type="ECO:0000256" key="2">
    <source>
        <dbReference type="ARBA" id="ARBA00023125"/>
    </source>
</evidence>
<dbReference type="PROSITE" id="PS50977">
    <property type="entry name" value="HTH_TETR_2"/>
    <property type="match status" value="1"/>
</dbReference>
<reference evidence="7" key="1">
    <citation type="submission" date="2016-10" db="EMBL/GenBank/DDBJ databases">
        <authorList>
            <person name="Varghese N."/>
            <person name="Submissions S."/>
        </authorList>
    </citation>
    <scope>NUCLEOTIDE SEQUENCE [LARGE SCALE GENOMIC DNA]</scope>
    <source>
        <strain evidence="7">CGMCC 1.11014</strain>
    </source>
</reference>
<accession>A0A1I7LRQ6</accession>
<organism evidence="6 7">
    <name type="scientific">Pseudoduganella namucuonensis</name>
    <dbReference type="NCBI Taxonomy" id="1035707"/>
    <lineage>
        <taxon>Bacteria</taxon>
        <taxon>Pseudomonadati</taxon>
        <taxon>Pseudomonadota</taxon>
        <taxon>Betaproteobacteria</taxon>
        <taxon>Burkholderiales</taxon>
        <taxon>Oxalobacteraceae</taxon>
        <taxon>Telluria group</taxon>
        <taxon>Pseudoduganella</taxon>
    </lineage>
</organism>
<dbReference type="EMBL" id="FPBO01000036">
    <property type="protein sequence ID" value="SFV12386.1"/>
    <property type="molecule type" value="Genomic_DNA"/>
</dbReference>
<name>A0A1I7LRQ6_9BURK</name>
<evidence type="ECO:0000259" key="5">
    <source>
        <dbReference type="PROSITE" id="PS50977"/>
    </source>
</evidence>
<feature type="compositionally biased region" description="Low complexity" evidence="4">
    <location>
        <begin position="1"/>
        <end position="19"/>
    </location>
</feature>
<dbReference type="PRINTS" id="PR00455">
    <property type="entry name" value="HTHTETR"/>
</dbReference>
<gene>
    <name evidence="6" type="ORF">SAMN05216552_10369</name>
</gene>
<evidence type="ECO:0000256" key="1">
    <source>
        <dbReference type="ARBA" id="ARBA00023054"/>
    </source>
</evidence>
<dbReference type="InterPro" id="IPR036271">
    <property type="entry name" value="Tet_transcr_reg_TetR-rel_C_sf"/>
</dbReference>
<feature type="region of interest" description="Disordered" evidence="4">
    <location>
        <begin position="1"/>
        <end position="29"/>
    </location>
</feature>
<dbReference type="InterPro" id="IPR041490">
    <property type="entry name" value="KstR2_TetR_C"/>
</dbReference>
<dbReference type="AlphaFoldDB" id="A0A1I7LRQ6"/>
<dbReference type="Pfam" id="PF00440">
    <property type="entry name" value="TetR_N"/>
    <property type="match status" value="1"/>
</dbReference>
<dbReference type="SUPFAM" id="SSF48498">
    <property type="entry name" value="Tetracyclin repressor-like, C-terminal domain"/>
    <property type="match status" value="1"/>
</dbReference>
<feature type="domain" description="HTH tetR-type" evidence="5">
    <location>
        <begin position="32"/>
        <end position="92"/>
    </location>
</feature>
<dbReference type="PANTHER" id="PTHR30055:SF183">
    <property type="entry name" value="NUCLEOID OCCLUSION FACTOR SLMA"/>
    <property type="match status" value="1"/>
</dbReference>
<dbReference type="InterPro" id="IPR050109">
    <property type="entry name" value="HTH-type_TetR-like_transc_reg"/>
</dbReference>
<evidence type="ECO:0000256" key="4">
    <source>
        <dbReference type="SAM" id="MobiDB-lite"/>
    </source>
</evidence>
<dbReference type="SUPFAM" id="SSF46689">
    <property type="entry name" value="Homeodomain-like"/>
    <property type="match status" value="1"/>
</dbReference>
<dbReference type="Gene3D" id="1.10.357.10">
    <property type="entry name" value="Tetracycline Repressor, domain 2"/>
    <property type="match status" value="1"/>
</dbReference>
<keyword evidence="2 3" id="KW-0238">DNA-binding</keyword>
<dbReference type="InterPro" id="IPR001647">
    <property type="entry name" value="HTH_TetR"/>
</dbReference>
<keyword evidence="7" id="KW-1185">Reference proteome</keyword>
<dbReference type="PANTHER" id="PTHR30055">
    <property type="entry name" value="HTH-TYPE TRANSCRIPTIONAL REGULATOR RUTR"/>
    <property type="match status" value="1"/>
</dbReference>
<dbReference type="InterPro" id="IPR009057">
    <property type="entry name" value="Homeodomain-like_sf"/>
</dbReference>
<dbReference type="Pfam" id="PF17932">
    <property type="entry name" value="TetR_C_24"/>
    <property type="match status" value="1"/>
</dbReference>
<keyword evidence="1" id="KW-0175">Coiled coil</keyword>
<dbReference type="GO" id="GO:0003700">
    <property type="term" value="F:DNA-binding transcription factor activity"/>
    <property type="evidence" value="ECO:0007669"/>
    <property type="project" value="TreeGrafter"/>
</dbReference>